<dbReference type="EMBL" id="JBFMKM010000012">
    <property type="protein sequence ID" value="KAL1302785.1"/>
    <property type="molecule type" value="Genomic_DNA"/>
</dbReference>
<dbReference type="GeneID" id="95976833"/>
<dbReference type="Gene3D" id="3.30.710.10">
    <property type="entry name" value="Potassium Channel Kv1.1, Chain A"/>
    <property type="match status" value="1"/>
</dbReference>
<feature type="compositionally biased region" description="Polar residues" evidence="1">
    <location>
        <begin position="21"/>
        <end position="34"/>
    </location>
</feature>
<dbReference type="PANTHER" id="PTHR47843">
    <property type="entry name" value="BTB DOMAIN-CONTAINING PROTEIN-RELATED"/>
    <property type="match status" value="1"/>
</dbReference>
<organism evidence="3 4">
    <name type="scientific">Neodothiora populina</name>
    <dbReference type="NCBI Taxonomy" id="2781224"/>
    <lineage>
        <taxon>Eukaryota</taxon>
        <taxon>Fungi</taxon>
        <taxon>Dikarya</taxon>
        <taxon>Ascomycota</taxon>
        <taxon>Pezizomycotina</taxon>
        <taxon>Dothideomycetes</taxon>
        <taxon>Dothideomycetidae</taxon>
        <taxon>Dothideales</taxon>
        <taxon>Dothioraceae</taxon>
        <taxon>Neodothiora</taxon>
    </lineage>
</organism>
<evidence type="ECO:0000313" key="3">
    <source>
        <dbReference type="EMBL" id="KAL1302785.1"/>
    </source>
</evidence>
<accession>A0ABR3PAL9</accession>
<dbReference type="InterPro" id="IPR011333">
    <property type="entry name" value="SKP1/BTB/POZ_sf"/>
</dbReference>
<keyword evidence="4" id="KW-1185">Reference proteome</keyword>
<feature type="region of interest" description="Disordered" evidence="1">
    <location>
        <begin position="1"/>
        <end position="37"/>
    </location>
</feature>
<evidence type="ECO:0000313" key="4">
    <source>
        <dbReference type="Proteomes" id="UP001562354"/>
    </source>
</evidence>
<feature type="compositionally biased region" description="Basic and acidic residues" evidence="1">
    <location>
        <begin position="1"/>
        <end position="10"/>
    </location>
</feature>
<dbReference type="PROSITE" id="PS50097">
    <property type="entry name" value="BTB"/>
    <property type="match status" value="1"/>
</dbReference>
<proteinExistence type="predicted"/>
<feature type="domain" description="BTB" evidence="2">
    <location>
        <begin position="64"/>
        <end position="143"/>
    </location>
</feature>
<name>A0ABR3PAL9_9PEZI</name>
<evidence type="ECO:0000259" key="2">
    <source>
        <dbReference type="PROSITE" id="PS50097"/>
    </source>
</evidence>
<dbReference type="RefSeq" id="XP_069199061.1">
    <property type="nucleotide sequence ID" value="XM_069342560.1"/>
</dbReference>
<dbReference type="Proteomes" id="UP001562354">
    <property type="component" value="Unassembled WGS sequence"/>
</dbReference>
<dbReference type="CDD" id="cd18186">
    <property type="entry name" value="BTB_POZ_ZBTB_KLHL-like"/>
    <property type="match status" value="1"/>
</dbReference>
<dbReference type="SUPFAM" id="SSF54695">
    <property type="entry name" value="POZ domain"/>
    <property type="match status" value="1"/>
</dbReference>
<dbReference type="PANTHER" id="PTHR47843:SF7">
    <property type="entry name" value="BTB DOMAIN-CONTAINING PROTEIN"/>
    <property type="match status" value="1"/>
</dbReference>
<gene>
    <name evidence="3" type="ORF">AAFC00_003131</name>
</gene>
<sequence>MLGSSRNKDHGNRHHNDRVQKSFSRKQPSFSFRTAQKERSFKEAAEVYQSSSSPASAPSPLNSSIITLCVGPSRCIFAAHEEVLCHSPWFADILRRQSHSHAAVEAPIRFTSEGQRIDLPDQEAEVISSVLEYLYKGDYSPRLLLDKRRGTWTLEDDRDSQGTESVALPHASMGPVLKDTVIYCTADLYSLPELKRLALKKQGLHQGIQCATILNSARFAYDNTPDTDSRLRAHYLALIIRSRDVFRRSGTMQLEMDKGGRMWFDLFVALANHLDDVIGVKEGR</sequence>
<comment type="caution">
    <text evidence="3">The sequence shown here is derived from an EMBL/GenBank/DDBJ whole genome shotgun (WGS) entry which is preliminary data.</text>
</comment>
<protein>
    <recommendedName>
        <fullName evidence="2">BTB domain-containing protein</fullName>
    </recommendedName>
</protein>
<evidence type="ECO:0000256" key="1">
    <source>
        <dbReference type="SAM" id="MobiDB-lite"/>
    </source>
</evidence>
<dbReference type="InterPro" id="IPR000210">
    <property type="entry name" value="BTB/POZ_dom"/>
</dbReference>
<reference evidence="3 4" key="1">
    <citation type="submission" date="2024-07" db="EMBL/GenBank/DDBJ databases">
        <title>Draft sequence of the Neodothiora populina.</title>
        <authorList>
            <person name="Drown D.D."/>
            <person name="Schuette U.S."/>
            <person name="Buechlein A.B."/>
            <person name="Rusch D.R."/>
            <person name="Winton L.W."/>
            <person name="Adams G.A."/>
        </authorList>
    </citation>
    <scope>NUCLEOTIDE SEQUENCE [LARGE SCALE GENOMIC DNA]</scope>
    <source>
        <strain evidence="3 4">CPC 39397</strain>
    </source>
</reference>